<keyword evidence="4 7" id="KW-0521">NADP</keyword>
<name>A0A939T5K6_9ACTN</name>
<dbReference type="InterPro" id="IPR029479">
    <property type="entry name" value="Nitroreductase"/>
</dbReference>
<feature type="domain" description="Nitroreductase" evidence="9">
    <location>
        <begin position="11"/>
        <end position="161"/>
    </location>
</feature>
<evidence type="ECO:0000313" key="10">
    <source>
        <dbReference type="EMBL" id="MBO2447217.1"/>
    </source>
</evidence>
<evidence type="ECO:0000256" key="6">
    <source>
        <dbReference type="ARBA" id="ARBA00023027"/>
    </source>
</evidence>
<sequence>MMDVLEAIHRRRSHPVLVEPAPAPLEIAEMIAAACAAPDHGLRVPWRFVTLEGAGKDAFRDVLEKAHRLRAGGSDPARERARLDRAPLVIVTVCVAGESDPVPRQERLAATSAATQNLLLAATALGYGSIWRTGWPARDVEVKQALGFGEGDDIVGFVYLGTASESGLSAPKRVHRDDLSWSWPSRD</sequence>
<comment type="cofactor">
    <cofactor evidence="8">
        <name>FMN</name>
        <dbReference type="ChEBI" id="CHEBI:58210"/>
    </cofactor>
    <text evidence="8">Binds 1 FMN per subunit.</text>
</comment>
<dbReference type="Pfam" id="PF00881">
    <property type="entry name" value="Nitroreductase"/>
    <property type="match status" value="1"/>
</dbReference>
<reference evidence="10" key="1">
    <citation type="submission" date="2021-03" db="EMBL/GenBank/DDBJ databases">
        <authorList>
            <person name="Kanchanasin P."/>
            <person name="Saeng-In P."/>
            <person name="Phongsopitanun W."/>
            <person name="Yuki M."/>
            <person name="Kudo T."/>
            <person name="Ohkuma M."/>
            <person name="Tanasupawat S."/>
        </authorList>
    </citation>
    <scope>NUCLEOTIDE SEQUENCE</scope>
    <source>
        <strain evidence="10">GKU 128</strain>
    </source>
</reference>
<dbReference type="Proteomes" id="UP000669179">
    <property type="component" value="Unassembled WGS sequence"/>
</dbReference>
<keyword evidence="3 7" id="KW-0288">FMN</keyword>
<evidence type="ECO:0000256" key="8">
    <source>
        <dbReference type="PIRSR" id="PIRSR000232-1"/>
    </source>
</evidence>
<feature type="binding site" evidence="8">
    <location>
        <position position="40"/>
    </location>
    <ligand>
        <name>FMN</name>
        <dbReference type="ChEBI" id="CHEBI:58210"/>
        <note>ligand shared between dimeric partners</note>
    </ligand>
</feature>
<keyword evidence="5 7" id="KW-0560">Oxidoreductase</keyword>
<organism evidence="10 11">
    <name type="scientific">Actinomadura barringtoniae</name>
    <dbReference type="NCBI Taxonomy" id="1427535"/>
    <lineage>
        <taxon>Bacteria</taxon>
        <taxon>Bacillati</taxon>
        <taxon>Actinomycetota</taxon>
        <taxon>Actinomycetes</taxon>
        <taxon>Streptosporangiales</taxon>
        <taxon>Thermomonosporaceae</taxon>
        <taxon>Actinomadura</taxon>
    </lineage>
</organism>
<keyword evidence="2 7" id="KW-0285">Flavoprotein</keyword>
<dbReference type="InterPro" id="IPR026021">
    <property type="entry name" value="YdjA-like"/>
</dbReference>
<evidence type="ECO:0000256" key="2">
    <source>
        <dbReference type="ARBA" id="ARBA00022630"/>
    </source>
</evidence>
<dbReference type="SUPFAM" id="SSF55469">
    <property type="entry name" value="FMN-dependent nitroreductase-like"/>
    <property type="match status" value="1"/>
</dbReference>
<evidence type="ECO:0000256" key="5">
    <source>
        <dbReference type="ARBA" id="ARBA00023002"/>
    </source>
</evidence>
<dbReference type="PIRSF" id="PIRSF000232">
    <property type="entry name" value="YdjA"/>
    <property type="match status" value="1"/>
</dbReference>
<dbReference type="RefSeq" id="WP_208254812.1">
    <property type="nucleotide sequence ID" value="NZ_JAGEOJ010000003.1"/>
</dbReference>
<dbReference type="EC" id="1.-.-.-" evidence="7"/>
<evidence type="ECO:0000256" key="3">
    <source>
        <dbReference type="ARBA" id="ARBA00022643"/>
    </source>
</evidence>
<feature type="binding site" description="in other chain" evidence="8">
    <location>
        <begin position="11"/>
        <end position="13"/>
    </location>
    <ligand>
        <name>FMN</name>
        <dbReference type="ChEBI" id="CHEBI:58210"/>
        <note>ligand shared between dimeric partners</note>
    </ligand>
</feature>
<evidence type="ECO:0000313" key="11">
    <source>
        <dbReference type="Proteomes" id="UP000669179"/>
    </source>
</evidence>
<dbReference type="Gene3D" id="3.40.109.10">
    <property type="entry name" value="NADH Oxidase"/>
    <property type="match status" value="1"/>
</dbReference>
<dbReference type="AlphaFoldDB" id="A0A939T5K6"/>
<proteinExistence type="inferred from homology"/>
<gene>
    <name evidence="10" type="ORF">J4573_08985</name>
</gene>
<evidence type="ECO:0000256" key="4">
    <source>
        <dbReference type="ARBA" id="ARBA00022857"/>
    </source>
</evidence>
<dbReference type="PANTHER" id="PTHR43821:SF1">
    <property type="entry name" value="NAD(P)H NITROREDUCTASE YDJA-RELATED"/>
    <property type="match status" value="1"/>
</dbReference>
<dbReference type="InterPro" id="IPR052530">
    <property type="entry name" value="NAD(P)H_nitroreductase"/>
</dbReference>
<accession>A0A939T5K6</accession>
<keyword evidence="11" id="KW-1185">Reference proteome</keyword>
<dbReference type="CDD" id="cd02135">
    <property type="entry name" value="YdjA-like"/>
    <property type="match status" value="1"/>
</dbReference>
<dbReference type="PANTHER" id="PTHR43821">
    <property type="entry name" value="NAD(P)H NITROREDUCTASE YDJA-RELATED"/>
    <property type="match status" value="1"/>
</dbReference>
<protein>
    <recommendedName>
        <fullName evidence="7">Putative NAD(P)H nitroreductase</fullName>
        <ecNumber evidence="7">1.-.-.-</ecNumber>
    </recommendedName>
</protein>
<keyword evidence="6 7" id="KW-0520">NAD</keyword>
<feature type="binding site" description="in other chain" evidence="8">
    <location>
        <begin position="131"/>
        <end position="133"/>
    </location>
    <ligand>
        <name>FMN</name>
        <dbReference type="ChEBI" id="CHEBI:58210"/>
        <note>ligand shared between dimeric partners</note>
    </ligand>
</feature>
<evidence type="ECO:0000256" key="7">
    <source>
        <dbReference type="PIRNR" id="PIRNR000232"/>
    </source>
</evidence>
<dbReference type="GO" id="GO:0016491">
    <property type="term" value="F:oxidoreductase activity"/>
    <property type="evidence" value="ECO:0007669"/>
    <property type="project" value="UniProtKB-UniRule"/>
</dbReference>
<comment type="similarity">
    <text evidence="1 7">Belongs to the nitroreductase family.</text>
</comment>
<comment type="caution">
    <text evidence="10">The sequence shown here is derived from an EMBL/GenBank/DDBJ whole genome shotgun (WGS) entry which is preliminary data.</text>
</comment>
<dbReference type="EMBL" id="JAGEOJ010000003">
    <property type="protein sequence ID" value="MBO2447217.1"/>
    <property type="molecule type" value="Genomic_DNA"/>
</dbReference>
<dbReference type="InterPro" id="IPR000415">
    <property type="entry name" value="Nitroreductase-like"/>
</dbReference>
<evidence type="ECO:0000256" key="1">
    <source>
        <dbReference type="ARBA" id="ARBA00007118"/>
    </source>
</evidence>
<evidence type="ECO:0000259" key="9">
    <source>
        <dbReference type="Pfam" id="PF00881"/>
    </source>
</evidence>